<keyword evidence="7" id="KW-1185">Reference proteome</keyword>
<evidence type="ECO:0000256" key="2">
    <source>
        <dbReference type="ARBA" id="ARBA00022519"/>
    </source>
</evidence>
<dbReference type="InterPro" id="IPR009993">
    <property type="entry name" value="WecF"/>
</dbReference>
<keyword evidence="4 6" id="KW-0808">Transferase</keyword>
<keyword evidence="1" id="KW-1003">Cell membrane</keyword>
<accession>A0ABS2ED22</accession>
<name>A0ABS2ED22_9FIRM</name>
<protein>
    <submittedName>
        <fullName evidence="6">TDP-N-acetylfucosamine:lipid II N-acetylfucosaminyltransferase</fullName>
        <ecNumber evidence="6">2.4.1.325</ecNumber>
    </submittedName>
</protein>
<keyword evidence="2" id="KW-0997">Cell inner membrane</keyword>
<dbReference type="EMBL" id="JACJKH010000001">
    <property type="protein sequence ID" value="MBM6742880.1"/>
    <property type="molecule type" value="Genomic_DNA"/>
</dbReference>
<dbReference type="Pfam" id="PF07429">
    <property type="entry name" value="Glyco_transf_56"/>
    <property type="match status" value="1"/>
</dbReference>
<evidence type="ECO:0000313" key="7">
    <source>
        <dbReference type="Proteomes" id="UP000775686"/>
    </source>
</evidence>
<dbReference type="Proteomes" id="UP000775686">
    <property type="component" value="Unassembled WGS sequence"/>
</dbReference>
<comment type="caution">
    <text evidence="6">The sequence shown here is derived from an EMBL/GenBank/DDBJ whole genome shotgun (WGS) entry which is preliminary data.</text>
</comment>
<dbReference type="EC" id="2.4.1.325" evidence="6"/>
<evidence type="ECO:0000256" key="3">
    <source>
        <dbReference type="ARBA" id="ARBA00022676"/>
    </source>
</evidence>
<evidence type="ECO:0000256" key="1">
    <source>
        <dbReference type="ARBA" id="ARBA00022475"/>
    </source>
</evidence>
<evidence type="ECO:0000313" key="6">
    <source>
        <dbReference type="EMBL" id="MBM6742880.1"/>
    </source>
</evidence>
<evidence type="ECO:0000256" key="4">
    <source>
        <dbReference type="ARBA" id="ARBA00022679"/>
    </source>
</evidence>
<proteinExistence type="predicted"/>
<dbReference type="GO" id="GO:0102031">
    <property type="term" value="F:4-acetamido-4,6-dideoxy-D-galactose transferase activity"/>
    <property type="evidence" value="ECO:0007669"/>
    <property type="project" value="UniProtKB-EC"/>
</dbReference>
<evidence type="ECO:0000256" key="5">
    <source>
        <dbReference type="ARBA" id="ARBA00023136"/>
    </source>
</evidence>
<reference evidence="6 7" key="1">
    <citation type="journal article" date="2021" name="Sci. Rep.">
        <title>The distribution of antibiotic resistance genes in chicken gut microbiota commensals.</title>
        <authorList>
            <person name="Juricova H."/>
            <person name="Matiasovicova J."/>
            <person name="Kubasova T."/>
            <person name="Cejkova D."/>
            <person name="Rychlik I."/>
        </authorList>
    </citation>
    <scope>NUCLEOTIDE SEQUENCE [LARGE SCALE GENOMIC DNA]</scope>
    <source>
        <strain evidence="6 7">An770</strain>
    </source>
</reference>
<keyword evidence="5" id="KW-0472">Membrane</keyword>
<organism evidence="6 7">
    <name type="scientific">Drancourtella massiliensis</name>
    <dbReference type="NCBI Taxonomy" id="1632013"/>
    <lineage>
        <taxon>Bacteria</taxon>
        <taxon>Bacillati</taxon>
        <taxon>Bacillota</taxon>
        <taxon>Clostridia</taxon>
        <taxon>Eubacteriales</taxon>
        <taxon>Oscillospiraceae</taxon>
        <taxon>Drancourtella</taxon>
    </lineage>
</organism>
<gene>
    <name evidence="6" type="ORF">H6A32_00900</name>
</gene>
<dbReference type="RefSeq" id="WP_204863537.1">
    <property type="nucleotide sequence ID" value="NZ_JACJKH010000001.1"/>
</dbReference>
<sequence>MIVHIMNASPIVNEYVTLVNKYCNKKEHVFVIGPNGKTCKKVIEAENIIRVRKWYSVKGIVDMIRYMNKADHIIAHGLFSGKTVAFFYFQPWLLRKTNWLIWGGDVYGRRDKKQTFYTRLVDSMKKAIASQFPFITTLVDGDYEMAKKAYNIRGQHLRVVYPSPLLMRAPKNIENDAVESLHGTIKILLGNSATESNQHKEAFKLLEKYKDKNIKIYVPLSYGPEKYADEIEQMGAHIFGKKFIPMRSFMNKDQYTEFLKTIHVGIFNNNRQQAMGNINQLLLLMKKVYIRDDTTMWEYYVKDLKCKMHRVNEICQESFETFITVNKEEALWNKKCIKESRDEDHVLELWKEVFYQMTKGDNK</sequence>
<keyword evidence="3 6" id="KW-0328">Glycosyltransferase</keyword>